<dbReference type="PRINTS" id="PR00053">
    <property type="entry name" value="FORKHEAD"/>
</dbReference>
<dbReference type="RefSeq" id="XP_065676525.1">
    <property type="nucleotide sequence ID" value="XM_065820453.1"/>
</dbReference>
<evidence type="ECO:0000259" key="8">
    <source>
        <dbReference type="PROSITE" id="PS50039"/>
    </source>
</evidence>
<dbReference type="InterPro" id="IPR036390">
    <property type="entry name" value="WH_DNA-bd_sf"/>
</dbReference>
<evidence type="ECO:0000313" key="13">
    <source>
        <dbReference type="RefSeq" id="XP_065676525.1"/>
    </source>
</evidence>
<evidence type="ECO:0000313" key="9">
    <source>
        <dbReference type="EMBL" id="AFK74873.1"/>
    </source>
</evidence>
<dbReference type="SUPFAM" id="SSF46785">
    <property type="entry name" value="Winged helix' DNA-binding domain"/>
    <property type="match status" value="1"/>
</dbReference>
<dbReference type="InterPro" id="IPR001766">
    <property type="entry name" value="Fork_head_dom"/>
</dbReference>
<dbReference type="AlphaFoldDB" id="I3V7V9"/>
<keyword evidence="5 6" id="KW-0539">Nucleus</keyword>
<dbReference type="PANTHER" id="PTHR11829:SF388">
    <property type="entry name" value="FORK HEAD DOMAIN-CONTAINING PROTEIN L1-RELATED"/>
    <property type="match status" value="1"/>
</dbReference>
<feature type="region of interest" description="Disordered" evidence="7">
    <location>
        <begin position="276"/>
        <end position="297"/>
    </location>
</feature>
<dbReference type="InterPro" id="IPR036388">
    <property type="entry name" value="WH-like_DNA-bd_sf"/>
</dbReference>
<evidence type="ECO:0000256" key="7">
    <source>
        <dbReference type="SAM" id="MobiDB-lite"/>
    </source>
</evidence>
<dbReference type="PROSITE" id="PS00657">
    <property type="entry name" value="FORK_HEAD_1"/>
    <property type="match status" value="1"/>
</dbReference>
<reference evidence="9" key="1">
    <citation type="journal article" date="2012" name="Mol. Biol. Evol.">
        <title>Molecular signatures of the three stem cell lineages in hydra and the emergence of stem cell function at the base of multicellularity.</title>
        <authorList>
            <person name="Hemmrich G."/>
            <person name="Khalturin K."/>
            <person name="Boehm A.M."/>
            <person name="Puchert M."/>
            <person name="Anton-Erxleben F."/>
            <person name="Wittlieb J."/>
            <person name="Klostermeier U.C."/>
            <person name="Rosenstiel P."/>
            <person name="Oberg H.H."/>
            <person name="Domazet-Loso T."/>
            <person name="Sugimoto T."/>
            <person name="Niwa H."/>
            <person name="Bosch T.C."/>
        </authorList>
    </citation>
    <scope>NUCLEOTIDE SEQUENCE</scope>
    <source>
        <strain evidence="9">AEP</strain>
    </source>
</reference>
<evidence type="ECO:0000313" key="11">
    <source>
        <dbReference type="RefSeq" id="XP_065676523.1"/>
    </source>
</evidence>
<name>I3V7V9_HYDVU</name>
<evidence type="ECO:0000256" key="4">
    <source>
        <dbReference type="ARBA" id="ARBA00023163"/>
    </source>
</evidence>
<evidence type="ECO:0000256" key="5">
    <source>
        <dbReference type="ARBA" id="ARBA00023242"/>
    </source>
</evidence>
<gene>
    <name evidence="11 12 13 14 15 16" type="primary">LOC136092368</name>
</gene>
<dbReference type="SMART" id="SM00339">
    <property type="entry name" value="FH"/>
    <property type="match status" value="1"/>
</dbReference>
<dbReference type="RefSeq" id="XP_065676526.1">
    <property type="nucleotide sequence ID" value="XM_065820454.1"/>
</dbReference>
<keyword evidence="2" id="KW-0805">Transcription regulation</keyword>
<keyword evidence="10" id="KW-1185">Reference proteome</keyword>
<sequence>MDTTVPFTTSSVVEQTSSTTCPTPYYTYNNDQQAYADYYRSGAYRTASQYTNLSSPYYPNPYTDGHYHHHYYSTYPMLSMQNQQKELVKPPYSYIALISMAIQSSPDKKLTLSGIYQFIMERFPYYRQNKQGWQNSIRHNLSLNECFLKVPRDDNKPGKGSYWSLHPDSMNMFENGSYLRRRRRFRRKDMKKEDDDLEDGAEEDRESDESEIWVSTEAKHSKPADENKKPTVELKSKRSEKNNTANSSKEETTEDLSSKITIKSEKTTDIHCDLTIESLPDKNNETENKPSPQNLQKQDEVKIISTHQHQQINAYENNSQIFQKTTPYTEANLTYASLDSNFLNYHLSFNMNDSSNAHRYVNEKHLTNVPGIDYNIRSASVDSNHINRDNSTSSRLNELASSSNEMYTLPRFITSPSSNFQQNETRDFYPAINVTSYGSFSSAVQEQDRVSSYYTPYRASATPTYPY</sequence>
<dbReference type="InterPro" id="IPR018122">
    <property type="entry name" value="TF_fork_head_CS_1"/>
</dbReference>
<evidence type="ECO:0000313" key="16">
    <source>
        <dbReference type="RefSeq" id="XP_065676528.1"/>
    </source>
</evidence>
<dbReference type="Proteomes" id="UP001652625">
    <property type="component" value="Chromosome 15"/>
</dbReference>
<accession>I3V7V9</accession>
<dbReference type="OrthoDB" id="5954824at2759"/>
<dbReference type="PROSITE" id="PS00658">
    <property type="entry name" value="FORK_HEAD_2"/>
    <property type="match status" value="1"/>
</dbReference>
<evidence type="ECO:0000256" key="3">
    <source>
        <dbReference type="ARBA" id="ARBA00023125"/>
    </source>
</evidence>
<organism evidence="9">
    <name type="scientific">Hydra vulgaris</name>
    <name type="common">Hydra</name>
    <name type="synonym">Hydra attenuata</name>
    <dbReference type="NCBI Taxonomy" id="6087"/>
    <lineage>
        <taxon>Eukaryota</taxon>
        <taxon>Metazoa</taxon>
        <taxon>Cnidaria</taxon>
        <taxon>Hydrozoa</taxon>
        <taxon>Hydroidolina</taxon>
        <taxon>Anthoathecata</taxon>
        <taxon>Aplanulata</taxon>
        <taxon>Hydridae</taxon>
        <taxon>Hydra</taxon>
    </lineage>
</organism>
<feature type="region of interest" description="Disordered" evidence="7">
    <location>
        <begin position="189"/>
        <end position="260"/>
    </location>
</feature>
<evidence type="ECO:0000256" key="1">
    <source>
        <dbReference type="ARBA" id="ARBA00004123"/>
    </source>
</evidence>
<dbReference type="Gene3D" id="1.10.10.10">
    <property type="entry name" value="Winged helix-like DNA-binding domain superfamily/Winged helix DNA-binding domain"/>
    <property type="match status" value="1"/>
</dbReference>
<dbReference type="EMBL" id="JQ994211">
    <property type="protein sequence ID" value="AFK74873.1"/>
    <property type="molecule type" value="mRNA"/>
</dbReference>
<dbReference type="RefSeq" id="XP_065676528.1">
    <property type="nucleotide sequence ID" value="XM_065820456.1"/>
</dbReference>
<feature type="compositionally biased region" description="Basic and acidic residues" evidence="7">
    <location>
        <begin position="276"/>
        <end position="288"/>
    </location>
</feature>
<dbReference type="GO" id="GO:0005634">
    <property type="term" value="C:nucleus"/>
    <property type="evidence" value="ECO:0007669"/>
    <property type="project" value="UniProtKB-SubCell"/>
</dbReference>
<reference evidence="11 12" key="2">
    <citation type="submission" date="2025-05" db="UniProtKB">
        <authorList>
            <consortium name="RefSeq"/>
        </authorList>
    </citation>
    <scope>IDENTIFICATION</scope>
</reference>
<dbReference type="GeneID" id="136092368"/>
<feature type="compositionally biased region" description="Basic and acidic residues" evidence="7">
    <location>
        <begin position="217"/>
        <end position="241"/>
    </location>
</feature>
<dbReference type="PROSITE" id="PS50039">
    <property type="entry name" value="FORK_HEAD_3"/>
    <property type="match status" value="1"/>
</dbReference>
<evidence type="ECO:0000256" key="2">
    <source>
        <dbReference type="ARBA" id="ARBA00023015"/>
    </source>
</evidence>
<dbReference type="InterPro" id="IPR050211">
    <property type="entry name" value="FOX_domain-containing"/>
</dbReference>
<evidence type="ECO:0000256" key="6">
    <source>
        <dbReference type="PROSITE-ProRule" id="PRU00089"/>
    </source>
</evidence>
<evidence type="ECO:0000313" key="14">
    <source>
        <dbReference type="RefSeq" id="XP_065676526.1"/>
    </source>
</evidence>
<dbReference type="RefSeq" id="XP_065676524.1">
    <property type="nucleotide sequence ID" value="XM_065820452.1"/>
</dbReference>
<dbReference type="GO" id="GO:0000978">
    <property type="term" value="F:RNA polymerase II cis-regulatory region sequence-specific DNA binding"/>
    <property type="evidence" value="ECO:0007669"/>
    <property type="project" value="TreeGrafter"/>
</dbReference>
<dbReference type="InterPro" id="IPR030456">
    <property type="entry name" value="TF_fork_head_CS_2"/>
</dbReference>
<proteinExistence type="evidence at transcript level"/>
<dbReference type="RefSeq" id="XP_065676523.1">
    <property type="nucleotide sequence ID" value="XM_065820451.1"/>
</dbReference>
<dbReference type="GO" id="GO:0009653">
    <property type="term" value="P:anatomical structure morphogenesis"/>
    <property type="evidence" value="ECO:0007669"/>
    <property type="project" value="TreeGrafter"/>
</dbReference>
<keyword evidence="3 6" id="KW-0238">DNA-binding</keyword>
<keyword evidence="4" id="KW-0804">Transcription</keyword>
<dbReference type="PANTHER" id="PTHR11829">
    <property type="entry name" value="FORKHEAD BOX PROTEIN"/>
    <property type="match status" value="1"/>
</dbReference>
<comment type="subcellular location">
    <subcellularLocation>
        <location evidence="1 6">Nucleus</location>
    </subcellularLocation>
</comment>
<protein>
    <submittedName>
        <fullName evidence="11 12">Forkhead box protein C1-A-like</fullName>
    </submittedName>
    <submittedName>
        <fullName evidence="9">Transcription factor FoxA2</fullName>
    </submittedName>
</protein>
<evidence type="ECO:0000313" key="15">
    <source>
        <dbReference type="RefSeq" id="XP_065676527.1"/>
    </source>
</evidence>
<feature type="domain" description="Fork-head" evidence="8">
    <location>
        <begin position="89"/>
        <end position="183"/>
    </location>
</feature>
<dbReference type="FunFam" id="1.10.10.10:FF:000016">
    <property type="entry name" value="Forkhead box protein I1"/>
    <property type="match status" value="1"/>
</dbReference>
<dbReference type="Pfam" id="PF00250">
    <property type="entry name" value="Forkhead"/>
    <property type="match status" value="1"/>
</dbReference>
<dbReference type="GO" id="GO:0000981">
    <property type="term" value="F:DNA-binding transcription factor activity, RNA polymerase II-specific"/>
    <property type="evidence" value="ECO:0007669"/>
    <property type="project" value="TreeGrafter"/>
</dbReference>
<dbReference type="GO" id="GO:0030154">
    <property type="term" value="P:cell differentiation"/>
    <property type="evidence" value="ECO:0007669"/>
    <property type="project" value="TreeGrafter"/>
</dbReference>
<evidence type="ECO:0000313" key="12">
    <source>
        <dbReference type="RefSeq" id="XP_065676524.1"/>
    </source>
</evidence>
<dbReference type="RefSeq" id="XP_065676527.1">
    <property type="nucleotide sequence ID" value="XM_065820455.1"/>
</dbReference>
<feature type="DNA-binding region" description="Fork-head" evidence="6">
    <location>
        <begin position="89"/>
        <end position="183"/>
    </location>
</feature>
<evidence type="ECO:0000313" key="10">
    <source>
        <dbReference type="Proteomes" id="UP001652625"/>
    </source>
</evidence>
<feature type="compositionally biased region" description="Acidic residues" evidence="7">
    <location>
        <begin position="195"/>
        <end position="211"/>
    </location>
</feature>